<dbReference type="InterPro" id="IPR050362">
    <property type="entry name" value="Cation-dep_OMT"/>
</dbReference>
<dbReference type="PANTHER" id="PTHR10509:SF14">
    <property type="entry name" value="CAFFEOYL-COA O-METHYLTRANSFERASE 3-RELATED"/>
    <property type="match status" value="1"/>
</dbReference>
<keyword evidence="2 4" id="KW-0808">Transferase</keyword>
<evidence type="ECO:0000256" key="2">
    <source>
        <dbReference type="ARBA" id="ARBA00022679"/>
    </source>
</evidence>
<comment type="function">
    <text evidence="4">Catalyzes the methylation of 5-hydroxyuridine (ho5U) to form 5-methoxyuridine (mo5U) at position 34 in tRNAs.</text>
</comment>
<dbReference type="PROSITE" id="PS51682">
    <property type="entry name" value="SAM_OMT_I"/>
    <property type="match status" value="1"/>
</dbReference>
<dbReference type="InterPro" id="IPR043675">
    <property type="entry name" value="TrmR_methyltr"/>
</dbReference>
<evidence type="ECO:0000256" key="1">
    <source>
        <dbReference type="ARBA" id="ARBA00022603"/>
    </source>
</evidence>
<dbReference type="SUPFAM" id="SSF53335">
    <property type="entry name" value="S-adenosyl-L-methionine-dependent methyltransferases"/>
    <property type="match status" value="1"/>
</dbReference>
<dbReference type="HAMAP" id="MF_02217">
    <property type="entry name" value="TrmR_methyltr"/>
    <property type="match status" value="1"/>
</dbReference>
<dbReference type="EC" id="2.1.1.-" evidence="4"/>
<dbReference type="InterPro" id="IPR002935">
    <property type="entry name" value="SAM_O-MeTrfase"/>
</dbReference>
<dbReference type="InterPro" id="IPR029063">
    <property type="entry name" value="SAM-dependent_MTases_sf"/>
</dbReference>
<dbReference type="Gene3D" id="3.40.50.150">
    <property type="entry name" value="Vaccinia Virus protein VP39"/>
    <property type="match status" value="1"/>
</dbReference>
<protein>
    <recommendedName>
        <fullName evidence="4">tRNA 5-hydroxyuridine methyltransferase</fullName>
        <ecNumber evidence="4">2.1.1.-</ecNumber>
    </recommendedName>
    <alternativeName>
        <fullName evidence="4">ho5U methyltransferase</fullName>
    </alternativeName>
</protein>
<evidence type="ECO:0000313" key="6">
    <source>
        <dbReference type="Proteomes" id="UP000007468"/>
    </source>
</evidence>
<keyword evidence="3 4" id="KW-0949">S-adenosyl-L-methionine</keyword>
<evidence type="ECO:0000313" key="5">
    <source>
        <dbReference type="EMBL" id="EFE28588.1"/>
    </source>
</evidence>
<dbReference type="GO" id="GO:0008171">
    <property type="term" value="F:O-methyltransferase activity"/>
    <property type="evidence" value="ECO:0007669"/>
    <property type="project" value="InterPro"/>
</dbReference>
<dbReference type="OrthoDB" id="9799672at2"/>
<comment type="similarity">
    <text evidence="4">Belongs to the class I-like SAM-binding methyltransferase superfamily. Cation-dependent O-methyltransferase family.</text>
</comment>
<dbReference type="GO" id="GO:0030488">
    <property type="term" value="P:tRNA methylation"/>
    <property type="evidence" value="ECO:0007669"/>
    <property type="project" value="UniProtKB-UniRule"/>
</dbReference>
<gene>
    <name evidence="4" type="primary">trmR</name>
    <name evidence="5" type="ordered locus">HMPREF0389_00505</name>
</gene>
<feature type="binding site" evidence="4">
    <location>
        <position position="159"/>
    </location>
    <ligand>
        <name>Mg(2+)</name>
        <dbReference type="ChEBI" id="CHEBI:18420"/>
    </ligand>
</feature>
<keyword evidence="4" id="KW-0460">Magnesium</keyword>
<dbReference type="eggNOG" id="COG4122">
    <property type="taxonomic scope" value="Bacteria"/>
</dbReference>
<keyword evidence="4" id="KW-0819">tRNA processing</keyword>
<dbReference type="CDD" id="cd02440">
    <property type="entry name" value="AdoMet_MTases"/>
    <property type="match status" value="1"/>
</dbReference>
<dbReference type="EMBL" id="CP002390">
    <property type="protein sequence ID" value="EFE28588.1"/>
    <property type="molecule type" value="Genomic_DNA"/>
</dbReference>
<sequence length="223" mass="25974">MEIVEKHVENYIKEHIPTKDSFFCEMEQYAKEYYVPIISPESLRFLETILLLHKPKKILEIGTAIGYSALNFCRILKGDCTVTTYERNQKRYDTAKAFITRSEYSNNIDVVYSDATEGIDLGDAIYDMAFIDAGKSQYQFFFDQIYPHIKKGGILVSDNVLFRGEVCQKSELDVTKRNRTIYRRMNNYLSFLMTENNRFHTSLIPIGDGMAVTIKMEDEMTLR</sequence>
<dbReference type="GO" id="GO:0008757">
    <property type="term" value="F:S-adenosylmethionine-dependent methyltransferase activity"/>
    <property type="evidence" value="ECO:0007669"/>
    <property type="project" value="TreeGrafter"/>
</dbReference>
<accession>D6GSE7</accession>
<dbReference type="KEGG" id="faa:HMPREF0389_00505"/>
<name>D6GSE7_FILAD</name>
<dbReference type="STRING" id="546269.HMPREF0389_00505"/>
<keyword evidence="1 4" id="KW-0489">Methyltransferase</keyword>
<dbReference type="RefSeq" id="WP_014261807.1">
    <property type="nucleotide sequence ID" value="NC_016630.1"/>
</dbReference>
<feature type="binding site" evidence="4">
    <location>
        <position position="68"/>
    </location>
    <ligand>
        <name>S-adenosyl-L-methionine</name>
        <dbReference type="ChEBI" id="CHEBI:59789"/>
    </ligand>
</feature>
<comment type="catalytic activity">
    <reaction evidence="4">
        <text>5-hydroxyuridine(34) in tRNA + S-adenosyl-L-methionine = 5-methoxyuridine(34) in tRNA + S-adenosyl-L-homocysteine + H(+)</text>
        <dbReference type="Rhea" id="RHEA:60524"/>
        <dbReference type="Rhea" id="RHEA-COMP:13381"/>
        <dbReference type="Rhea" id="RHEA-COMP:15591"/>
        <dbReference type="ChEBI" id="CHEBI:15378"/>
        <dbReference type="ChEBI" id="CHEBI:57856"/>
        <dbReference type="ChEBI" id="CHEBI:59789"/>
        <dbReference type="ChEBI" id="CHEBI:136877"/>
        <dbReference type="ChEBI" id="CHEBI:143860"/>
    </reaction>
</comment>
<dbReference type="AlphaFoldDB" id="D6GSE7"/>
<organism evidence="5 6">
    <name type="scientific">Filifactor alocis (strain ATCC 35896 / CCUG 47790 / D40 B5)</name>
    <name type="common">Fusobacterium alocis</name>
    <dbReference type="NCBI Taxonomy" id="546269"/>
    <lineage>
        <taxon>Bacteria</taxon>
        <taxon>Bacillati</taxon>
        <taxon>Bacillota</taxon>
        <taxon>Clostridia</taxon>
        <taxon>Peptostreptococcales</taxon>
        <taxon>Filifactoraceae</taxon>
        <taxon>Filifactor</taxon>
    </lineage>
</organism>
<dbReference type="PANTHER" id="PTHR10509">
    <property type="entry name" value="O-METHYLTRANSFERASE-RELATED"/>
    <property type="match status" value="1"/>
</dbReference>
<reference evidence="6" key="1">
    <citation type="submission" date="2010-12" db="EMBL/GenBank/DDBJ databases">
        <title>The genome sequence of Filifactor alocis strain ATCC 35896.</title>
        <authorList>
            <consortium name="The Broad Institute Genome Sequencing Platform"/>
            <person name="Ward D."/>
            <person name="Earl A."/>
            <person name="Feldgarden M."/>
            <person name="Young S.K."/>
            <person name="Gargeya S."/>
            <person name="Zeng Q."/>
            <person name="Alvarado L."/>
            <person name="Berlin A."/>
            <person name="Bochicchio J."/>
            <person name="Chapman S.B."/>
            <person name="Chen Z."/>
            <person name="Freedman E."/>
            <person name="Gellesch M."/>
            <person name="Goldberg J."/>
            <person name="Griggs A."/>
            <person name="Gujja S."/>
            <person name="Heilman E."/>
            <person name="Heiman D."/>
            <person name="Howarth C."/>
            <person name="Mehta T."/>
            <person name="Neiman D."/>
            <person name="Pearson M."/>
            <person name="Roberts A."/>
            <person name="Saif S."/>
            <person name="Shea T."/>
            <person name="Shenoy N."/>
            <person name="Sisk P."/>
            <person name="Stolte C."/>
            <person name="Sykes S."/>
            <person name="White J."/>
            <person name="Yandava C."/>
            <person name="Izard J."/>
            <person name="Blanton J.M."/>
            <person name="Baranova O.V."/>
            <person name="Tanner A.C."/>
            <person name="Dewhirst F.E."/>
            <person name="Haas B."/>
            <person name="Nusbaum C."/>
            <person name="Birren B."/>
        </authorList>
    </citation>
    <scope>NUCLEOTIDE SEQUENCE [LARGE SCALE GENOMIC DNA]</scope>
    <source>
        <strain evidence="6">ATCC 35896 / D40 B5</strain>
    </source>
</reference>
<feature type="binding site" evidence="4">
    <location>
        <position position="158"/>
    </location>
    <ligand>
        <name>Mg(2+)</name>
        <dbReference type="ChEBI" id="CHEBI:18420"/>
    </ligand>
</feature>
<evidence type="ECO:0000256" key="4">
    <source>
        <dbReference type="HAMAP-Rule" id="MF_02217"/>
    </source>
</evidence>
<feature type="binding site" evidence="4">
    <location>
        <position position="132"/>
    </location>
    <ligand>
        <name>Mg(2+)</name>
        <dbReference type="ChEBI" id="CHEBI:18420"/>
    </ligand>
</feature>
<comment type="subunit">
    <text evidence="4">Homodimer.</text>
</comment>
<proteinExistence type="inferred from homology"/>
<feature type="binding site" evidence="4">
    <location>
        <position position="38"/>
    </location>
    <ligand>
        <name>S-adenosyl-L-methionine</name>
        <dbReference type="ChEBI" id="CHEBI:59789"/>
    </ligand>
</feature>
<dbReference type="Proteomes" id="UP000007468">
    <property type="component" value="Chromosome"/>
</dbReference>
<dbReference type="GO" id="GO:0000287">
    <property type="term" value="F:magnesium ion binding"/>
    <property type="evidence" value="ECO:0007669"/>
    <property type="project" value="UniProtKB-UniRule"/>
</dbReference>
<feature type="binding site" evidence="4">
    <location>
        <position position="132"/>
    </location>
    <ligand>
        <name>S-adenosyl-L-methionine</name>
        <dbReference type="ChEBI" id="CHEBI:59789"/>
    </ligand>
</feature>
<keyword evidence="6" id="KW-1185">Reference proteome</keyword>
<dbReference type="GO" id="GO:0016300">
    <property type="term" value="F:tRNA (uridine) methyltransferase activity"/>
    <property type="evidence" value="ECO:0007669"/>
    <property type="project" value="UniProtKB-UniRule"/>
</dbReference>
<keyword evidence="4" id="KW-0479">Metal-binding</keyword>
<dbReference type="Pfam" id="PF01596">
    <property type="entry name" value="Methyltransf_3"/>
    <property type="match status" value="1"/>
</dbReference>
<dbReference type="PATRIC" id="fig|546269.5.peg.145"/>
<feature type="binding site" evidence="4">
    <location>
        <position position="86"/>
    </location>
    <ligand>
        <name>S-adenosyl-L-methionine</name>
        <dbReference type="ChEBI" id="CHEBI:59789"/>
    </ligand>
</feature>
<feature type="binding site" evidence="4">
    <location>
        <begin position="114"/>
        <end position="115"/>
    </location>
    <ligand>
        <name>S-adenosyl-L-methionine</name>
        <dbReference type="ChEBI" id="CHEBI:59789"/>
    </ligand>
</feature>
<evidence type="ECO:0000256" key="3">
    <source>
        <dbReference type="ARBA" id="ARBA00022691"/>
    </source>
</evidence>